<dbReference type="Proteomes" id="UP000265618">
    <property type="component" value="Unassembled WGS sequence"/>
</dbReference>
<gene>
    <name evidence="1" type="ORF">KIPB_014132</name>
</gene>
<sequence>LSDTVSALSAYVGTKPGTWQGVDTLTSKAEQGESDITDLSAYVDAPNGWTATDTTLTASLSGLAEPDTWTGTDPTLTATVDTLDTYVAVPDAWTESDDTLTKQVEDVWLMDYDSVSSGQTDFFTEDTAGKTYDIEGLANIYATSSQACAGYIEAQDKSGVWHSIVYVMSTYVNGIVPRLEETTPLHIQPGVAYRAGWHAGSDAACVMACHFLPRS</sequence>
<dbReference type="AlphaFoldDB" id="A0A9K3GPD1"/>
<comment type="caution">
    <text evidence="1">The sequence shown here is derived from an EMBL/GenBank/DDBJ whole genome shotgun (WGS) entry which is preliminary data.</text>
</comment>
<evidence type="ECO:0000313" key="1">
    <source>
        <dbReference type="EMBL" id="GIQ91064.1"/>
    </source>
</evidence>
<reference evidence="1 2" key="1">
    <citation type="journal article" date="2018" name="PLoS ONE">
        <title>The draft genome of Kipferlia bialata reveals reductive genome evolution in fornicate parasites.</title>
        <authorList>
            <person name="Tanifuji G."/>
            <person name="Takabayashi S."/>
            <person name="Kume K."/>
            <person name="Takagi M."/>
            <person name="Nakayama T."/>
            <person name="Kamikawa R."/>
            <person name="Inagaki Y."/>
            <person name="Hashimoto T."/>
        </authorList>
    </citation>
    <scope>NUCLEOTIDE SEQUENCE [LARGE SCALE GENOMIC DNA]</scope>
    <source>
        <strain evidence="1">NY0173</strain>
    </source>
</reference>
<evidence type="ECO:0000313" key="2">
    <source>
        <dbReference type="Proteomes" id="UP000265618"/>
    </source>
</evidence>
<dbReference type="EMBL" id="BDIP01007088">
    <property type="protein sequence ID" value="GIQ91064.1"/>
    <property type="molecule type" value="Genomic_DNA"/>
</dbReference>
<accession>A0A9K3GPD1</accession>
<organism evidence="1 2">
    <name type="scientific">Kipferlia bialata</name>
    <dbReference type="NCBI Taxonomy" id="797122"/>
    <lineage>
        <taxon>Eukaryota</taxon>
        <taxon>Metamonada</taxon>
        <taxon>Carpediemonas-like organisms</taxon>
        <taxon>Kipferlia</taxon>
    </lineage>
</organism>
<feature type="non-terminal residue" evidence="1">
    <location>
        <position position="1"/>
    </location>
</feature>
<protein>
    <submittedName>
        <fullName evidence="1">Uncharacterized protein</fullName>
    </submittedName>
</protein>
<keyword evidence="2" id="KW-1185">Reference proteome</keyword>
<name>A0A9K3GPD1_9EUKA</name>
<proteinExistence type="predicted"/>